<proteinExistence type="predicted"/>
<sequence length="49" mass="5660">MMTPTLSPRMNDAGEVEMMTEEMIGSDPRSRRRLREMKISEISGKKKCN</sequence>
<protein>
    <submittedName>
        <fullName evidence="2">Uncharacterized protein</fullName>
    </submittedName>
</protein>
<feature type="region of interest" description="Disordered" evidence="1">
    <location>
        <begin position="1"/>
        <end position="49"/>
    </location>
</feature>
<reference evidence="2" key="1">
    <citation type="submission" date="2019-12" db="EMBL/GenBank/DDBJ databases">
        <title>Genome sequencing and annotation of Brassica cretica.</title>
        <authorList>
            <person name="Studholme D.J."/>
            <person name="Sarris P.F."/>
        </authorList>
    </citation>
    <scope>NUCLEOTIDE SEQUENCE</scope>
    <source>
        <strain evidence="2">PFS-102/07</strain>
        <tissue evidence="2">Leaf</tissue>
    </source>
</reference>
<accession>A0A8S9FMJ0</accession>
<comment type="caution">
    <text evidence="2">The sequence shown here is derived from an EMBL/GenBank/DDBJ whole genome shotgun (WGS) entry which is preliminary data.</text>
</comment>
<dbReference type="EMBL" id="QGKY02002305">
    <property type="protein sequence ID" value="KAF2534284.1"/>
    <property type="molecule type" value="Genomic_DNA"/>
</dbReference>
<evidence type="ECO:0000256" key="1">
    <source>
        <dbReference type="SAM" id="MobiDB-lite"/>
    </source>
</evidence>
<gene>
    <name evidence="2" type="ORF">F2Q70_00030197</name>
</gene>
<dbReference type="AlphaFoldDB" id="A0A8S9FMJ0"/>
<organism evidence="2">
    <name type="scientific">Brassica cretica</name>
    <name type="common">Mustard</name>
    <dbReference type="NCBI Taxonomy" id="69181"/>
    <lineage>
        <taxon>Eukaryota</taxon>
        <taxon>Viridiplantae</taxon>
        <taxon>Streptophyta</taxon>
        <taxon>Embryophyta</taxon>
        <taxon>Tracheophyta</taxon>
        <taxon>Spermatophyta</taxon>
        <taxon>Magnoliopsida</taxon>
        <taxon>eudicotyledons</taxon>
        <taxon>Gunneridae</taxon>
        <taxon>Pentapetalae</taxon>
        <taxon>rosids</taxon>
        <taxon>malvids</taxon>
        <taxon>Brassicales</taxon>
        <taxon>Brassicaceae</taxon>
        <taxon>Brassiceae</taxon>
        <taxon>Brassica</taxon>
    </lineage>
</organism>
<evidence type="ECO:0000313" key="2">
    <source>
        <dbReference type="EMBL" id="KAF2534284.1"/>
    </source>
</evidence>
<name>A0A8S9FMJ0_BRACR</name>